<protein>
    <submittedName>
        <fullName evidence="1">Uncharacterized protein</fullName>
    </submittedName>
</protein>
<dbReference type="EMBL" id="HACG01050457">
    <property type="protein sequence ID" value="CEK97322.1"/>
    <property type="molecule type" value="Transcribed_RNA"/>
</dbReference>
<feature type="non-terminal residue" evidence="1">
    <location>
        <position position="1"/>
    </location>
</feature>
<proteinExistence type="predicted"/>
<organism evidence="1">
    <name type="scientific">Arion vulgaris</name>
    <dbReference type="NCBI Taxonomy" id="1028688"/>
    <lineage>
        <taxon>Eukaryota</taxon>
        <taxon>Metazoa</taxon>
        <taxon>Spiralia</taxon>
        <taxon>Lophotrochozoa</taxon>
        <taxon>Mollusca</taxon>
        <taxon>Gastropoda</taxon>
        <taxon>Heterobranchia</taxon>
        <taxon>Euthyneura</taxon>
        <taxon>Panpulmonata</taxon>
        <taxon>Eupulmonata</taxon>
        <taxon>Stylommatophora</taxon>
        <taxon>Helicina</taxon>
        <taxon>Arionoidea</taxon>
        <taxon>Arionidae</taxon>
        <taxon>Arion</taxon>
    </lineage>
</organism>
<dbReference type="AlphaFoldDB" id="A0A0B7BWL9"/>
<accession>A0A0B7BWL9</accession>
<reference evidence="1" key="1">
    <citation type="submission" date="2014-12" db="EMBL/GenBank/DDBJ databases">
        <title>Insight into the proteome of Arion vulgaris.</title>
        <authorList>
            <person name="Aradska J."/>
            <person name="Bulat T."/>
            <person name="Smidak R."/>
            <person name="Sarate P."/>
            <person name="Gangsoo J."/>
            <person name="Sialana F."/>
            <person name="Bilban M."/>
            <person name="Lubec G."/>
        </authorList>
    </citation>
    <scope>NUCLEOTIDE SEQUENCE</scope>
    <source>
        <tissue evidence="1">Skin</tissue>
    </source>
</reference>
<sequence length="74" mass="8467">QNVLSYVFTSPCSTLEWFRSRSSDTINSIPHFPPASNLPVTEPSTSLTQLLQELTRESDPTDIDQYYDGHERHI</sequence>
<evidence type="ECO:0000313" key="1">
    <source>
        <dbReference type="EMBL" id="CEK97322.1"/>
    </source>
</evidence>
<gene>
    <name evidence="1" type="primary">ORF215439</name>
</gene>
<feature type="non-terminal residue" evidence="1">
    <location>
        <position position="74"/>
    </location>
</feature>
<name>A0A0B7BWL9_9EUPU</name>